<feature type="binding site" evidence="11">
    <location>
        <begin position="137"/>
        <end position="138"/>
    </location>
    <ligand>
        <name>ATP</name>
        <dbReference type="ChEBI" id="CHEBI:30616"/>
    </ligand>
</feature>
<dbReference type="Pfam" id="PF00581">
    <property type="entry name" value="Rhodanese"/>
    <property type="match status" value="1"/>
</dbReference>
<keyword evidence="14" id="KW-1185">Reference proteome</keyword>
<dbReference type="Gene3D" id="3.40.250.10">
    <property type="entry name" value="Rhodanese-like domain"/>
    <property type="match status" value="1"/>
</dbReference>
<dbReference type="GO" id="GO:0005524">
    <property type="term" value="F:ATP binding"/>
    <property type="evidence" value="ECO:0007669"/>
    <property type="project" value="UniProtKB-KW"/>
</dbReference>
<protein>
    <recommendedName>
        <fullName evidence="11">Adenylyltransferase and sulfurtransferase MOCS3 homolog</fullName>
    </recommendedName>
    <alternativeName>
        <fullName evidence="11">UBA4 homolog</fullName>
    </alternativeName>
    <alternativeName>
        <fullName evidence="11">Ubiquitin-like protein activator 4 homolog</fullName>
    </alternativeName>
    <domain>
        <recommendedName>
            <fullName evidence="11">Adenylyltransferase</fullName>
            <ecNumber evidence="11">2.7.7.-</ecNumber>
        </recommendedName>
    </domain>
    <domain>
        <recommendedName>
            <fullName evidence="11">Sulfurtransferase</fullName>
            <ecNumber evidence="11">2.8.1.-</ecNumber>
        </recommendedName>
    </domain>
</protein>
<dbReference type="EMBL" id="JAVFKY010000005">
    <property type="protein sequence ID" value="KAK5576475.1"/>
    <property type="molecule type" value="Genomic_DNA"/>
</dbReference>
<gene>
    <name evidence="13" type="ORF">RB653_007619</name>
</gene>
<feature type="binding site" evidence="11">
    <location>
        <position position="178"/>
    </location>
    <ligand>
        <name>Zn(2+)</name>
        <dbReference type="ChEBI" id="CHEBI:29105"/>
    </ligand>
</feature>
<feature type="binding site" evidence="11">
    <location>
        <position position="257"/>
    </location>
    <ligand>
        <name>Zn(2+)</name>
        <dbReference type="ChEBI" id="CHEBI:29105"/>
    </ligand>
</feature>
<comment type="caution">
    <text evidence="13">The sequence shown here is derived from an EMBL/GenBank/DDBJ whole genome shotgun (WGS) entry which is preliminary data.</text>
</comment>
<dbReference type="GO" id="GO:0070566">
    <property type="term" value="F:adenylyltransferase activity"/>
    <property type="evidence" value="ECO:0007669"/>
    <property type="project" value="InterPro"/>
</dbReference>
<keyword evidence="5 11" id="KW-0479">Metal-binding</keyword>
<dbReference type="InterPro" id="IPR000594">
    <property type="entry name" value="ThiF_NAD_FAD-bd"/>
</dbReference>
<comment type="pathway">
    <text evidence="11">tRNA modification; 5-methoxycarbonylmethyl-2-thiouridine-tRNA biosynthesis.</text>
</comment>
<evidence type="ECO:0000256" key="5">
    <source>
        <dbReference type="ARBA" id="ARBA00022723"/>
    </source>
</evidence>
<dbReference type="Pfam" id="PF00899">
    <property type="entry name" value="ThiF"/>
    <property type="match status" value="1"/>
</dbReference>
<feature type="active site" description="Glycyl thioester intermediate; for adenylyltransferase activity" evidence="11">
    <location>
        <position position="195"/>
    </location>
</feature>
<evidence type="ECO:0000256" key="1">
    <source>
        <dbReference type="ARBA" id="ARBA00004514"/>
    </source>
</evidence>
<dbReference type="InterPro" id="IPR045886">
    <property type="entry name" value="ThiF/MoeB/HesA"/>
</dbReference>
<organism evidence="13 14">
    <name type="scientific">Dictyostelium firmibasis</name>
    <dbReference type="NCBI Taxonomy" id="79012"/>
    <lineage>
        <taxon>Eukaryota</taxon>
        <taxon>Amoebozoa</taxon>
        <taxon>Evosea</taxon>
        <taxon>Eumycetozoa</taxon>
        <taxon>Dictyostelia</taxon>
        <taxon>Dictyosteliales</taxon>
        <taxon>Dictyosteliaceae</taxon>
        <taxon>Dictyostelium</taxon>
    </lineage>
</organism>
<evidence type="ECO:0000256" key="4">
    <source>
        <dbReference type="ARBA" id="ARBA00022694"/>
    </source>
</evidence>
<comment type="cofactor">
    <cofactor evidence="11">
        <name>Zn(2+)</name>
        <dbReference type="ChEBI" id="CHEBI:29105"/>
    </cofactor>
    <text evidence="11">Binds 1 zinc ion per subunit.</text>
</comment>
<dbReference type="GO" id="GO:0002143">
    <property type="term" value="P:tRNA wobble position uridine thiolation"/>
    <property type="evidence" value="ECO:0007669"/>
    <property type="project" value="InterPro"/>
</dbReference>
<keyword evidence="8 11" id="KW-0067">ATP-binding</keyword>
<feature type="binding site" evidence="11">
    <location>
        <position position="254"/>
    </location>
    <ligand>
        <name>Zn(2+)</name>
        <dbReference type="ChEBI" id="CHEBI:29105"/>
    </ligand>
</feature>
<dbReference type="InterPro" id="IPR028885">
    <property type="entry name" value="MOCS3/Uba4"/>
</dbReference>
<feature type="binding site" evidence="11">
    <location>
        <position position="181"/>
    </location>
    <ligand>
        <name>Zn(2+)</name>
        <dbReference type="ChEBI" id="CHEBI:29105"/>
    </ligand>
</feature>
<feature type="binding site" evidence="11">
    <location>
        <position position="93"/>
    </location>
    <ligand>
        <name>ATP</name>
        <dbReference type="ChEBI" id="CHEBI:30616"/>
    </ligand>
</feature>
<keyword evidence="4 11" id="KW-0819">tRNA processing</keyword>
<evidence type="ECO:0000256" key="2">
    <source>
        <dbReference type="ARBA" id="ARBA00022490"/>
    </source>
</evidence>
<dbReference type="InterPro" id="IPR035985">
    <property type="entry name" value="Ubiquitin-activating_enz"/>
</dbReference>
<dbReference type="SMART" id="SM00450">
    <property type="entry name" value="RHOD"/>
    <property type="match status" value="1"/>
</dbReference>
<evidence type="ECO:0000256" key="7">
    <source>
        <dbReference type="ARBA" id="ARBA00022833"/>
    </source>
</evidence>
<dbReference type="GO" id="GO:0005829">
    <property type="term" value="C:cytosol"/>
    <property type="evidence" value="ECO:0007669"/>
    <property type="project" value="UniProtKB-SubCell"/>
</dbReference>
<evidence type="ECO:0000256" key="3">
    <source>
        <dbReference type="ARBA" id="ARBA00022679"/>
    </source>
</evidence>
<comment type="function">
    <text evidence="11">Plays a central role in 2-thiolation of mcm(5)S(2)U at tRNA wobble positions of cytosolic tRNA(Lys), tRNA(Glu) and tRNA(Gln). Acts by mediating the C-terminal thiocarboxylation of the sulfur carrier URM1. Its N-terminus first activates URM1 as acyl-adenylate (-COAMP), then the persulfide sulfur on the catalytic cysteine is transferred to URM1 to form thiocarboxylation (-COSH) of its C-terminus. The reaction probably involves hydrogen sulfide that is generated from the persulfide intermediate and that acts as nucleophile towards URM1. Subsequently, a transient disulfide bond is formed. Does not use thiosulfate as sulfur donor; NFS1 probably acting as a sulfur donor for thiocarboxylation reactions.</text>
</comment>
<dbReference type="PROSITE" id="PS50206">
    <property type="entry name" value="RHODANESE_3"/>
    <property type="match status" value="1"/>
</dbReference>
<keyword evidence="9" id="KW-0501">Molybdenum cofactor biosynthesis</keyword>
<dbReference type="NCBIfam" id="NF004281">
    <property type="entry name" value="PRK05690.1"/>
    <property type="match status" value="1"/>
</dbReference>
<evidence type="ECO:0000256" key="8">
    <source>
        <dbReference type="ARBA" id="ARBA00022840"/>
    </source>
</evidence>
<evidence type="ECO:0000256" key="6">
    <source>
        <dbReference type="ARBA" id="ARBA00022741"/>
    </source>
</evidence>
<dbReference type="Proteomes" id="UP001344447">
    <property type="component" value="Unassembled WGS sequence"/>
</dbReference>
<keyword evidence="10 11" id="KW-0511">Multifunctional enzyme</keyword>
<dbReference type="CDD" id="cd00757">
    <property type="entry name" value="ThiF_MoeB_HesA_family"/>
    <property type="match status" value="1"/>
</dbReference>
<dbReference type="FunFam" id="3.40.50.720:FF:000206">
    <property type="entry name" value="Adenylyltransferase and sulfurtransferase MOCS3"/>
    <property type="match status" value="1"/>
</dbReference>
<dbReference type="PANTHER" id="PTHR10953">
    <property type="entry name" value="UBIQUITIN-ACTIVATING ENZYME E1"/>
    <property type="match status" value="1"/>
</dbReference>
<evidence type="ECO:0000313" key="14">
    <source>
        <dbReference type="Proteomes" id="UP001344447"/>
    </source>
</evidence>
<proteinExistence type="inferred from homology"/>
<dbReference type="PANTHER" id="PTHR10953:SF102">
    <property type="entry name" value="ADENYLYLTRANSFERASE AND SULFURTRANSFERASE MOCS3"/>
    <property type="match status" value="1"/>
</dbReference>
<dbReference type="EC" id="2.8.1.-" evidence="11"/>
<evidence type="ECO:0000256" key="11">
    <source>
        <dbReference type="HAMAP-Rule" id="MF_03049"/>
    </source>
</evidence>
<dbReference type="HAMAP" id="MF_03049">
    <property type="entry name" value="MOCS3_Uba4"/>
    <property type="match status" value="1"/>
</dbReference>
<dbReference type="InterPro" id="IPR001763">
    <property type="entry name" value="Rhodanese-like_dom"/>
</dbReference>
<keyword evidence="3 11" id="KW-0808">Transferase</keyword>
<dbReference type="GO" id="GO:0042292">
    <property type="term" value="F:URM1 activating enzyme activity"/>
    <property type="evidence" value="ECO:0007669"/>
    <property type="project" value="TreeGrafter"/>
</dbReference>
<dbReference type="EC" id="2.7.7.-" evidence="11"/>
<evidence type="ECO:0000256" key="9">
    <source>
        <dbReference type="ARBA" id="ARBA00023150"/>
    </source>
</evidence>
<dbReference type="FunFam" id="3.40.250.10:FF:000150">
    <property type="entry name" value="Adenylyltransferase and sulfurtransferase MOCS3 homolog"/>
    <property type="match status" value="1"/>
</dbReference>
<dbReference type="GO" id="GO:0046872">
    <property type="term" value="F:metal ion binding"/>
    <property type="evidence" value="ECO:0007669"/>
    <property type="project" value="UniProtKB-KW"/>
</dbReference>
<dbReference type="SUPFAM" id="SSF69572">
    <property type="entry name" value="Activating enzymes of the ubiquitin-like proteins"/>
    <property type="match status" value="1"/>
</dbReference>
<sequence length="420" mass="46409">MEIKYIKEHTLKPNEIERYGRQLITPDIGVSGQMSLCNASVLIVGAGGLGCPVALYLSSAGVGTLGLVDYDTVEISNLHRQIGHRESSKGISKAVSLAKTISELNSLVKINTYETTFTSDTAMEIIKDYDIVVDASDNVATRYLVNDACVLTGKPLVSGSALKWEGQVTVYNYNNGPCYRCIFPTPPPVETVTKCSDGGVLGPIVGVIGSLQALETIKILTNNKEGVLSGRLLIYDGMSAVFRTVRIRGRQSGCNVCGDKPTVTQLIDYTQFCRSDYSESAGKVDDRVDKTLIITVEQFHQSIQNNHNHLLIDVRPKIQFDICSLPNSNNIPIEEIDKKESIEMIEQLIKEKVENNNGDNNINNNELSVYLVCRRGNKSQDAVKILDEKLKESRDKFKLLHIKDGLLGWNESIDDSFPIY</sequence>
<keyword evidence="2 11" id="KW-0963">Cytoplasm</keyword>
<dbReference type="PRINTS" id="PR00420">
    <property type="entry name" value="RNGMNOXGNASE"/>
</dbReference>
<keyword evidence="7 11" id="KW-0862">Zinc</keyword>
<evidence type="ECO:0000313" key="13">
    <source>
        <dbReference type="EMBL" id="KAK5576475.1"/>
    </source>
</evidence>
<comment type="similarity">
    <text evidence="11">In the N-terminal section; belongs to the HesA/MoeB/ThiF family. UBA4 subfamily.</text>
</comment>
<feature type="active site" description="Cysteine persulfide intermediate; for sulfurtransferase activity" evidence="11">
    <location>
        <position position="373"/>
    </location>
</feature>
<dbReference type="AlphaFoldDB" id="A0AAN7TWS8"/>
<feature type="binding site" evidence="11">
    <location>
        <position position="48"/>
    </location>
    <ligand>
        <name>ATP</name>
        <dbReference type="ChEBI" id="CHEBI:30616"/>
    </ligand>
</feature>
<feature type="domain" description="Rhodanese" evidence="12">
    <location>
        <begin position="305"/>
        <end position="418"/>
    </location>
</feature>
<accession>A0AAN7TWS8</accession>
<dbReference type="GO" id="GO:0004792">
    <property type="term" value="F:thiosulfate-cyanide sulfurtransferase activity"/>
    <property type="evidence" value="ECO:0007669"/>
    <property type="project" value="TreeGrafter"/>
</dbReference>
<reference evidence="13 14" key="1">
    <citation type="submission" date="2023-11" db="EMBL/GenBank/DDBJ databases">
        <title>Dfirmibasis_genome.</title>
        <authorList>
            <person name="Edelbroek B."/>
            <person name="Kjellin J."/>
            <person name="Jerlstrom-Hultqvist J."/>
            <person name="Soderbom F."/>
        </authorList>
    </citation>
    <scope>NUCLEOTIDE SEQUENCE [LARGE SCALE GENOMIC DNA]</scope>
    <source>
        <strain evidence="13 14">TNS-C-14</strain>
    </source>
</reference>
<evidence type="ECO:0000256" key="10">
    <source>
        <dbReference type="ARBA" id="ARBA00023268"/>
    </source>
</evidence>
<evidence type="ECO:0000259" key="12">
    <source>
        <dbReference type="PROSITE" id="PS50206"/>
    </source>
</evidence>
<dbReference type="GO" id="GO:0006777">
    <property type="term" value="P:Mo-molybdopterin cofactor biosynthetic process"/>
    <property type="evidence" value="ECO:0007669"/>
    <property type="project" value="UniProtKB-KW"/>
</dbReference>
<dbReference type="InterPro" id="IPR036873">
    <property type="entry name" value="Rhodanese-like_dom_sf"/>
</dbReference>
<name>A0AAN7TWS8_9MYCE</name>
<keyword evidence="6 11" id="KW-0547">Nucleotide-binding</keyword>
<dbReference type="Gene3D" id="3.40.50.720">
    <property type="entry name" value="NAD(P)-binding Rossmann-like Domain"/>
    <property type="match status" value="1"/>
</dbReference>
<comment type="subcellular location">
    <subcellularLocation>
        <location evidence="1">Cytoplasm</location>
        <location evidence="1">Cytosol</location>
    </subcellularLocation>
</comment>
<feature type="binding site" evidence="11">
    <location>
        <position position="69"/>
    </location>
    <ligand>
        <name>ATP</name>
        <dbReference type="ChEBI" id="CHEBI:30616"/>
    </ligand>
</feature>
<feature type="binding site" evidence="11">
    <location>
        <begin position="76"/>
        <end position="80"/>
    </location>
    <ligand>
        <name>ATP</name>
        <dbReference type="ChEBI" id="CHEBI:30616"/>
    </ligand>
</feature>